<name>A0A7Z2SAK6_9SPHN</name>
<evidence type="ECO:0000313" key="2">
    <source>
        <dbReference type="Proteomes" id="UP000464468"/>
    </source>
</evidence>
<protein>
    <submittedName>
        <fullName evidence="1">Phosphonoacetaldehyde methylase</fullName>
    </submittedName>
</protein>
<reference evidence="1 2" key="1">
    <citation type="submission" date="2020-01" db="EMBL/GenBank/DDBJ databases">
        <title>Sphingomonas sp. C33 whole genome sequece.</title>
        <authorList>
            <person name="Park C."/>
        </authorList>
    </citation>
    <scope>NUCLEOTIDE SEQUENCE [LARGE SCALE GENOMIC DNA]</scope>
    <source>
        <strain evidence="1 2">C33</strain>
    </source>
</reference>
<dbReference type="Proteomes" id="UP000464468">
    <property type="component" value="Chromosome"/>
</dbReference>
<keyword evidence="1" id="KW-0808">Transferase</keyword>
<dbReference type="GO" id="GO:0008168">
    <property type="term" value="F:methyltransferase activity"/>
    <property type="evidence" value="ECO:0007669"/>
    <property type="project" value="UniProtKB-KW"/>
</dbReference>
<evidence type="ECO:0000313" key="1">
    <source>
        <dbReference type="EMBL" id="QHL91949.1"/>
    </source>
</evidence>
<sequence length="156" mass="16528">MVPPAAIALAGALIAASFALVVSVRSNLLPAAPTAADLRAAKHVGLVRERLLRFSDTAAGEVLVTDAGNGREVARIGQEGSGFIRGVMRGLARERRMHGLDASRPFRLSLWDDTQLTLVDLATGRTIELNGFGHTNRAAFLRLIVPETQAVPGGPR</sequence>
<proteinExistence type="predicted"/>
<dbReference type="InterPro" id="IPR017495">
    <property type="entry name" value="PuhC"/>
</dbReference>
<keyword evidence="1" id="KW-0489">Methyltransferase</keyword>
<dbReference type="GO" id="GO:0032259">
    <property type="term" value="P:methylation"/>
    <property type="evidence" value="ECO:0007669"/>
    <property type="project" value="UniProtKB-KW"/>
</dbReference>
<keyword evidence="2" id="KW-1185">Reference proteome</keyword>
<dbReference type="KEGG" id="schy:GVO57_11565"/>
<dbReference type="AlphaFoldDB" id="A0A7Z2SAK6"/>
<dbReference type="NCBIfam" id="TIGR03054">
    <property type="entry name" value="photo_alph_chp1"/>
    <property type="match status" value="1"/>
</dbReference>
<gene>
    <name evidence="1" type="ORF">GVO57_11565</name>
</gene>
<accession>A0A7Z2SAK6</accession>
<organism evidence="1 2">
    <name type="scientific">Sphingomonas changnyeongensis</name>
    <dbReference type="NCBI Taxonomy" id="2698679"/>
    <lineage>
        <taxon>Bacteria</taxon>
        <taxon>Pseudomonadati</taxon>
        <taxon>Pseudomonadota</taxon>
        <taxon>Alphaproteobacteria</taxon>
        <taxon>Sphingomonadales</taxon>
        <taxon>Sphingomonadaceae</taxon>
        <taxon>Sphingomonas</taxon>
    </lineage>
</organism>
<dbReference type="EMBL" id="CP047895">
    <property type="protein sequence ID" value="QHL91949.1"/>
    <property type="molecule type" value="Genomic_DNA"/>
</dbReference>